<dbReference type="Pfam" id="PF13519">
    <property type="entry name" value="VWA_2"/>
    <property type="match status" value="1"/>
</dbReference>
<keyword evidence="4" id="KW-1185">Reference proteome</keyword>
<dbReference type="InterPro" id="IPR036465">
    <property type="entry name" value="vWFA_dom_sf"/>
</dbReference>
<feature type="region of interest" description="Disordered" evidence="1">
    <location>
        <begin position="220"/>
        <end position="240"/>
    </location>
</feature>
<evidence type="ECO:0000256" key="1">
    <source>
        <dbReference type="SAM" id="MobiDB-lite"/>
    </source>
</evidence>
<evidence type="ECO:0000313" key="4">
    <source>
        <dbReference type="Proteomes" id="UP000242188"/>
    </source>
</evidence>
<dbReference type="InterPro" id="IPR002035">
    <property type="entry name" value="VWF_A"/>
</dbReference>
<sequence length="776" mass="85927">MRQTLEDFENTLLTEGVSKSTIERLRKEEITDWSTLAILTSDDISELGLPVGQKALVRNLTQRKPPSKNETKDPQPSRGSPVMSTVTDADRVASFSETATEYVRQSDVSRADDIYDDAMSLDQQRTENQTPTQADEVPPANPSRYPRDPPVSQKSEQRSKKYPRKPPVPLPKGYKQATPEVLPPRMSGSMSKGVHFPEEMLAPTGGQKVMPLRPNSIPDEEAPDLPSRQIKNIPRPQPSLIEGETTQHVTKIAEDNSGDHEVELNVSCLETEGKGKVVLELTTAHQDVVKPLPARILLLVDTSGSMGIKVGRRRRSKLNHLKSFVISMVKTLDDGDQAALVTFGEDSNVLLPMSEINPRTLDTLTSQLEELDKSFLSKKTDLSAGILTSLDVFGRVCKSQDDLLGYRNSIIVFSDGEINLGTQEPQRLVHEVREKIRAMSFGLDYTQNQWVSISTVVTGSNSTEIMHSLSKFCSSDAFYQLDTEKATSQAEVDFFLPVMMRKTAIAWNVALHVQSLNGATIVNADCTQENKVRLRGPKTTDGEKTQKAYFFYDIPAASEKHVGIVIDLSRASQNPEVKVLTATINFTGISGKRRTVIKDVTLADLMTTDLAKKKEALEDIYMHEARIVSQIAVSKAAEEIKSGRAEKSRTRLLEGQSDLQRLMESYGQKAEEEEVHIDITPHAESVIKNLQSLLDAIETATGQDEDVNGKNWIRMKVVSSAITREAPTTSDTVSDTDILCPLPKIRQNSMYHTTISIAGVCPMKLHVPRMCASTDS</sequence>
<dbReference type="PROSITE" id="PS50234">
    <property type="entry name" value="VWFA"/>
    <property type="match status" value="1"/>
</dbReference>
<dbReference type="STRING" id="6573.A0A210Q0P8"/>
<dbReference type="CDD" id="cd00198">
    <property type="entry name" value="vWFA"/>
    <property type="match status" value="1"/>
</dbReference>
<name>A0A210Q0P8_MIZYE</name>
<dbReference type="Proteomes" id="UP000242188">
    <property type="component" value="Unassembled WGS sequence"/>
</dbReference>
<proteinExistence type="predicted"/>
<dbReference type="EMBL" id="NEDP02005298">
    <property type="protein sequence ID" value="OWF42320.1"/>
    <property type="molecule type" value="Genomic_DNA"/>
</dbReference>
<gene>
    <name evidence="3" type="ORF">KP79_PYT22031</name>
</gene>
<protein>
    <recommendedName>
        <fullName evidence="2">VWFA domain-containing protein</fullName>
    </recommendedName>
</protein>
<organism evidence="3 4">
    <name type="scientific">Mizuhopecten yessoensis</name>
    <name type="common">Japanese scallop</name>
    <name type="synonym">Patinopecten yessoensis</name>
    <dbReference type="NCBI Taxonomy" id="6573"/>
    <lineage>
        <taxon>Eukaryota</taxon>
        <taxon>Metazoa</taxon>
        <taxon>Spiralia</taxon>
        <taxon>Lophotrochozoa</taxon>
        <taxon>Mollusca</taxon>
        <taxon>Bivalvia</taxon>
        <taxon>Autobranchia</taxon>
        <taxon>Pteriomorphia</taxon>
        <taxon>Pectinida</taxon>
        <taxon>Pectinoidea</taxon>
        <taxon>Pectinidae</taxon>
        <taxon>Mizuhopecten</taxon>
    </lineage>
</organism>
<dbReference type="AlphaFoldDB" id="A0A210Q0P8"/>
<dbReference type="SUPFAM" id="SSF53300">
    <property type="entry name" value="vWA-like"/>
    <property type="match status" value="1"/>
</dbReference>
<feature type="domain" description="VWFA" evidence="2">
    <location>
        <begin position="295"/>
        <end position="499"/>
    </location>
</feature>
<dbReference type="Gene3D" id="3.40.50.410">
    <property type="entry name" value="von Willebrand factor, type A domain"/>
    <property type="match status" value="1"/>
</dbReference>
<reference evidence="3 4" key="1">
    <citation type="journal article" date="2017" name="Nat. Ecol. Evol.">
        <title>Scallop genome provides insights into evolution of bilaterian karyotype and development.</title>
        <authorList>
            <person name="Wang S."/>
            <person name="Zhang J."/>
            <person name="Jiao W."/>
            <person name="Li J."/>
            <person name="Xun X."/>
            <person name="Sun Y."/>
            <person name="Guo X."/>
            <person name="Huan P."/>
            <person name="Dong B."/>
            <person name="Zhang L."/>
            <person name="Hu X."/>
            <person name="Sun X."/>
            <person name="Wang J."/>
            <person name="Zhao C."/>
            <person name="Wang Y."/>
            <person name="Wang D."/>
            <person name="Huang X."/>
            <person name="Wang R."/>
            <person name="Lv J."/>
            <person name="Li Y."/>
            <person name="Zhang Z."/>
            <person name="Liu B."/>
            <person name="Lu W."/>
            <person name="Hui Y."/>
            <person name="Liang J."/>
            <person name="Zhou Z."/>
            <person name="Hou R."/>
            <person name="Li X."/>
            <person name="Liu Y."/>
            <person name="Li H."/>
            <person name="Ning X."/>
            <person name="Lin Y."/>
            <person name="Zhao L."/>
            <person name="Xing Q."/>
            <person name="Dou J."/>
            <person name="Li Y."/>
            <person name="Mao J."/>
            <person name="Guo H."/>
            <person name="Dou H."/>
            <person name="Li T."/>
            <person name="Mu C."/>
            <person name="Jiang W."/>
            <person name="Fu Q."/>
            <person name="Fu X."/>
            <person name="Miao Y."/>
            <person name="Liu J."/>
            <person name="Yu Q."/>
            <person name="Li R."/>
            <person name="Liao H."/>
            <person name="Li X."/>
            <person name="Kong Y."/>
            <person name="Jiang Z."/>
            <person name="Chourrout D."/>
            <person name="Li R."/>
            <person name="Bao Z."/>
        </authorList>
    </citation>
    <scope>NUCLEOTIDE SEQUENCE [LARGE SCALE GENOMIC DNA]</scope>
    <source>
        <strain evidence="3 4">PY_sf001</strain>
    </source>
</reference>
<dbReference type="PANTHER" id="PTHR10579:SF43">
    <property type="entry name" value="ZINC FINGER (C3HC4-TYPE RING FINGER) FAMILY PROTEIN"/>
    <property type="match status" value="1"/>
</dbReference>
<feature type="compositionally biased region" description="Polar residues" evidence="1">
    <location>
        <begin position="122"/>
        <end position="133"/>
    </location>
</feature>
<evidence type="ECO:0000259" key="2">
    <source>
        <dbReference type="PROSITE" id="PS50234"/>
    </source>
</evidence>
<evidence type="ECO:0000313" key="3">
    <source>
        <dbReference type="EMBL" id="OWF42320.1"/>
    </source>
</evidence>
<dbReference type="PANTHER" id="PTHR10579">
    <property type="entry name" value="CALCIUM-ACTIVATED CHLORIDE CHANNEL REGULATOR"/>
    <property type="match status" value="1"/>
</dbReference>
<feature type="region of interest" description="Disordered" evidence="1">
    <location>
        <begin position="122"/>
        <end position="190"/>
    </location>
</feature>
<dbReference type="SMART" id="SM00327">
    <property type="entry name" value="VWA"/>
    <property type="match status" value="1"/>
</dbReference>
<comment type="caution">
    <text evidence="3">The sequence shown here is derived from an EMBL/GenBank/DDBJ whole genome shotgun (WGS) entry which is preliminary data.</text>
</comment>
<dbReference type="InterPro" id="IPR051266">
    <property type="entry name" value="CLCR"/>
</dbReference>
<accession>A0A210Q0P8</accession>
<feature type="region of interest" description="Disordered" evidence="1">
    <location>
        <begin position="58"/>
        <end position="87"/>
    </location>
</feature>
<dbReference type="OrthoDB" id="299997at2759"/>